<keyword evidence="1" id="KW-0472">Membrane</keyword>
<evidence type="ECO:0000313" key="3">
    <source>
        <dbReference type="Proteomes" id="UP000828390"/>
    </source>
</evidence>
<reference evidence="2" key="1">
    <citation type="journal article" date="2019" name="bioRxiv">
        <title>The Genome of the Zebra Mussel, Dreissena polymorpha: A Resource for Invasive Species Research.</title>
        <authorList>
            <person name="McCartney M.A."/>
            <person name="Auch B."/>
            <person name="Kono T."/>
            <person name="Mallez S."/>
            <person name="Zhang Y."/>
            <person name="Obille A."/>
            <person name="Becker A."/>
            <person name="Abrahante J.E."/>
            <person name="Garbe J."/>
            <person name="Badalamenti J.P."/>
            <person name="Herman A."/>
            <person name="Mangelson H."/>
            <person name="Liachko I."/>
            <person name="Sullivan S."/>
            <person name="Sone E.D."/>
            <person name="Koren S."/>
            <person name="Silverstein K.A.T."/>
            <person name="Beckman K.B."/>
            <person name="Gohl D.M."/>
        </authorList>
    </citation>
    <scope>NUCLEOTIDE SEQUENCE</scope>
    <source>
        <strain evidence="2">Duluth1</strain>
        <tissue evidence="2">Whole animal</tissue>
    </source>
</reference>
<evidence type="ECO:0000313" key="2">
    <source>
        <dbReference type="EMBL" id="KAH3696957.1"/>
    </source>
</evidence>
<evidence type="ECO:0000256" key="1">
    <source>
        <dbReference type="SAM" id="Phobius"/>
    </source>
</evidence>
<dbReference type="AlphaFoldDB" id="A0A9D3YBT1"/>
<dbReference type="EMBL" id="JAIWYP010000016">
    <property type="protein sequence ID" value="KAH3696957.1"/>
    <property type="molecule type" value="Genomic_DNA"/>
</dbReference>
<proteinExistence type="predicted"/>
<keyword evidence="3" id="KW-1185">Reference proteome</keyword>
<dbReference type="Proteomes" id="UP000828390">
    <property type="component" value="Unassembled WGS sequence"/>
</dbReference>
<keyword evidence="1" id="KW-1133">Transmembrane helix</keyword>
<organism evidence="2 3">
    <name type="scientific">Dreissena polymorpha</name>
    <name type="common">Zebra mussel</name>
    <name type="synonym">Mytilus polymorpha</name>
    <dbReference type="NCBI Taxonomy" id="45954"/>
    <lineage>
        <taxon>Eukaryota</taxon>
        <taxon>Metazoa</taxon>
        <taxon>Spiralia</taxon>
        <taxon>Lophotrochozoa</taxon>
        <taxon>Mollusca</taxon>
        <taxon>Bivalvia</taxon>
        <taxon>Autobranchia</taxon>
        <taxon>Heteroconchia</taxon>
        <taxon>Euheterodonta</taxon>
        <taxon>Imparidentia</taxon>
        <taxon>Neoheterodontei</taxon>
        <taxon>Myida</taxon>
        <taxon>Dreissenoidea</taxon>
        <taxon>Dreissenidae</taxon>
        <taxon>Dreissena</taxon>
    </lineage>
</organism>
<gene>
    <name evidence="2" type="ORF">DPMN_084439</name>
</gene>
<reference evidence="2" key="2">
    <citation type="submission" date="2020-11" db="EMBL/GenBank/DDBJ databases">
        <authorList>
            <person name="McCartney M.A."/>
            <person name="Auch B."/>
            <person name="Kono T."/>
            <person name="Mallez S."/>
            <person name="Becker A."/>
            <person name="Gohl D.M."/>
            <person name="Silverstein K.A.T."/>
            <person name="Koren S."/>
            <person name="Bechman K.B."/>
            <person name="Herman A."/>
            <person name="Abrahante J.E."/>
            <person name="Garbe J."/>
        </authorList>
    </citation>
    <scope>NUCLEOTIDE SEQUENCE</scope>
    <source>
        <strain evidence="2">Duluth1</strain>
        <tissue evidence="2">Whole animal</tissue>
    </source>
</reference>
<keyword evidence="1" id="KW-0812">Transmembrane</keyword>
<accession>A0A9D3YBT1</accession>
<sequence>MNYDVYIPVHSPSRVVVRASTYISATGSILGILAKHIKMTQDEKIVQQVRDLNLGPLALLVELIRRHKTSPL</sequence>
<comment type="caution">
    <text evidence="2">The sequence shown here is derived from an EMBL/GenBank/DDBJ whole genome shotgun (WGS) entry which is preliminary data.</text>
</comment>
<protein>
    <submittedName>
        <fullName evidence="2">Uncharacterized protein</fullName>
    </submittedName>
</protein>
<name>A0A9D3YBT1_DREPO</name>
<feature type="transmembrane region" description="Helical" evidence="1">
    <location>
        <begin position="15"/>
        <end position="34"/>
    </location>
</feature>